<dbReference type="Proteomes" id="UP000034492">
    <property type="component" value="Unassembled WGS sequence"/>
</dbReference>
<evidence type="ECO:0000313" key="1">
    <source>
        <dbReference type="EMBL" id="KKQ08020.1"/>
    </source>
</evidence>
<protein>
    <submittedName>
        <fullName evidence="1">Uncharacterized protein</fullName>
    </submittedName>
</protein>
<proteinExistence type="predicted"/>
<accession>A0A0G0F2Z1</accession>
<comment type="caution">
    <text evidence="1">The sequence shown here is derived from an EMBL/GenBank/DDBJ whole genome shotgun (WGS) entry which is preliminary data.</text>
</comment>
<dbReference type="AlphaFoldDB" id="A0A0G0F2Z1"/>
<name>A0A0G0F2Z1_9BACT</name>
<dbReference type="EMBL" id="LBSA01000033">
    <property type="protein sequence ID" value="KKQ08020.1"/>
    <property type="molecule type" value="Genomic_DNA"/>
</dbReference>
<reference evidence="1 2" key="1">
    <citation type="journal article" date="2015" name="Nature">
        <title>rRNA introns, odd ribosomes, and small enigmatic genomes across a large radiation of phyla.</title>
        <authorList>
            <person name="Brown C.T."/>
            <person name="Hug L.A."/>
            <person name="Thomas B.C."/>
            <person name="Sharon I."/>
            <person name="Castelle C.J."/>
            <person name="Singh A."/>
            <person name="Wilkins M.J."/>
            <person name="Williams K.H."/>
            <person name="Banfield J.F."/>
        </authorList>
    </citation>
    <scope>NUCLEOTIDE SEQUENCE [LARGE SCALE GENOMIC DNA]</scope>
</reference>
<evidence type="ECO:0000313" key="2">
    <source>
        <dbReference type="Proteomes" id="UP000034492"/>
    </source>
</evidence>
<organism evidence="1 2">
    <name type="scientific">Candidatus Daviesbacteria bacterium GW2011_GWB1_36_5</name>
    <dbReference type="NCBI Taxonomy" id="1618426"/>
    <lineage>
        <taxon>Bacteria</taxon>
        <taxon>Candidatus Daviesiibacteriota</taxon>
    </lineage>
</organism>
<sequence>MIESRNHYFFYKKSPEGVSIEKEVYVIKRVTLLSRDIEEKELEGIFNIQEKEALEEVARRFPYGREAQLRKKR</sequence>
<gene>
    <name evidence="1" type="ORF">US19_C0033G0010</name>
</gene>